<evidence type="ECO:0000256" key="6">
    <source>
        <dbReference type="ARBA" id="ARBA00022695"/>
    </source>
</evidence>
<keyword evidence="4 13" id="KW-0158">Chromosome</keyword>
<dbReference type="Pfam" id="PF00078">
    <property type="entry name" value="RVT_1"/>
    <property type="match status" value="1"/>
</dbReference>
<comment type="caution">
    <text evidence="16">The sequence shown here is derived from an EMBL/GenBank/DDBJ whole genome shotgun (WGS) entry which is preliminary data.</text>
</comment>
<reference evidence="16 17" key="1">
    <citation type="submission" date="2018-12" db="EMBL/GenBank/DDBJ databases">
        <title>Venturia inaequalis Genome Resource.</title>
        <authorList>
            <person name="Lichtner F.J."/>
        </authorList>
    </citation>
    <scope>NUCLEOTIDE SEQUENCE [LARGE SCALE GENOMIC DNA]</scope>
    <source>
        <strain evidence="16 17">120213</strain>
    </source>
</reference>
<evidence type="ECO:0000256" key="4">
    <source>
        <dbReference type="ARBA" id="ARBA00022454"/>
    </source>
</evidence>
<dbReference type="PROSITE" id="PS50878">
    <property type="entry name" value="RT_POL"/>
    <property type="match status" value="1"/>
</dbReference>
<keyword evidence="6 13" id="KW-0548">Nucleotidyltransferase</keyword>
<keyword evidence="11 13" id="KW-0539">Nucleus</keyword>
<dbReference type="GO" id="GO:0007004">
    <property type="term" value="P:telomere maintenance via telomerase"/>
    <property type="evidence" value="ECO:0007669"/>
    <property type="project" value="TreeGrafter"/>
</dbReference>
<comment type="similarity">
    <text evidence="1 13">Belongs to the reverse transcriptase family. Telomerase subfamily.</text>
</comment>
<keyword evidence="7 13" id="KW-0479">Metal-binding</keyword>
<evidence type="ECO:0000256" key="12">
    <source>
        <dbReference type="ARBA" id="ARBA00048173"/>
    </source>
</evidence>
<dbReference type="Proteomes" id="UP000447873">
    <property type="component" value="Unassembled WGS sequence"/>
</dbReference>
<comment type="function">
    <text evidence="13">Telomerase is a ribonucleoprotein enzyme essential for the replication of chromosome termini in most eukaryotes. It elongates telomeres. It is a reverse transcriptase that adds simple sequence repeats to chromosome ends by copying a template sequence within the RNA component of the enzyme.</text>
</comment>
<dbReference type="Gene3D" id="1.10.357.90">
    <property type="match status" value="1"/>
</dbReference>
<evidence type="ECO:0000256" key="1">
    <source>
        <dbReference type="ARBA" id="ARBA00008001"/>
    </source>
</evidence>
<sequence>MGSKRKRPEKQSGQVGDSTKKQKINSASSGEQEYSCANHPVLKHYFRHVLTLREYIVSQLALTENPRAEYLSQYGKSAEPRKNHRVETIKTLLDTSIVGLNDVQNRSSLHERRAQDLAVFTQQLPSSTLGNNTDPGDSLQTEAIYFVIWLLFRRHQPPAKPQHLLCQGFERLSGATAQNGIKENAIAGIPGVVYQHANQHVQALTSSAWCSLLSLLGRGGDLIMVDLLLESCLFVPDVDSAKSLSQLSGNPLTTIPTIPTVETTKRVSTDGNDASKTNSRHHDPNVRKLSDIRLVRNHVLERCRNLDDIQETVQIMKYIFPRQFKLHNVFTFVRDHRETALPFKDYTLRETEIRQKAERSQAEVAVKWKADLAPKPVLPRRLRGVAFDLVQLLRKLHHRCSYTELLKHHCPISTELQPMYASQKQFSSTDLATPVSCVSAFCQAVIKKVIPRGFWGTGEMLEHNQRVILQMTDQFLRARKFETLSLDEIMSTLKVSAMPWLAPPQTADQKMSISDFEKRKELLAEFVYYLFDSFLMPLVRSNFHITESGVHRNRLFYFRQDLWQKMSEPAMAELKAKLFEELKTEKVRAKLASRTFGFSHVRLLPKAVGFRPITNLRRRPYVWQNGKRILGRSINSAIAPAFQVLNYEKSTHQVELGCSLFSVGDIYPKLKEFSTRQMCAGRGGQPLYFVKVDVQACFDTVPQEHLLQVVTALLSSEEYHIEKHAEVKPPQVVGQRQEVLKTRAVIKFNALARPANRLGHEGLESHEANGQGNVIAVGPLGHQSHNKHAIADLLREHVEHNIVKIGRKYYRQKNGIPQGSVLSSLLCNFFYGSLEKDVLKFTGRADTILIRLIDDFLLVSLDQGVAIRFLQLMHLGIPDYGLSVKAEKSLTNFDCHINGQQVPRCHNKEFPYCGLLIDSKTLDIKKSAATRINTNVADSLTVEHASVPGRTFRRKALNGLKIQLHGMFFDTSFNSLDTVLSNLYVAFKDAALRCFYYMKSLPSSTQPSFETVKSKDTQKPGCRVQKVEQQQWTLIFGKSVLNLPATDTIEDINRLAFAIITRKRNQRRTVWRSYECAVRKKQATW</sequence>
<evidence type="ECO:0000313" key="17">
    <source>
        <dbReference type="Proteomes" id="UP000447873"/>
    </source>
</evidence>
<evidence type="ECO:0000256" key="7">
    <source>
        <dbReference type="ARBA" id="ARBA00022723"/>
    </source>
</evidence>
<evidence type="ECO:0000256" key="13">
    <source>
        <dbReference type="RuleBase" id="RU365061"/>
    </source>
</evidence>
<keyword evidence="10 13" id="KW-0695">RNA-directed DNA polymerase</keyword>
<proteinExistence type="inferred from homology"/>
<dbReference type="SMART" id="SM00975">
    <property type="entry name" value="Telomerase_RBD"/>
    <property type="match status" value="1"/>
</dbReference>
<accession>A0A8H3V0U9</accession>
<dbReference type="GO" id="GO:0003720">
    <property type="term" value="F:telomerase activity"/>
    <property type="evidence" value="ECO:0007669"/>
    <property type="project" value="InterPro"/>
</dbReference>
<evidence type="ECO:0000313" key="16">
    <source>
        <dbReference type="EMBL" id="KAE9980339.1"/>
    </source>
</evidence>
<evidence type="ECO:0000256" key="2">
    <source>
        <dbReference type="ARBA" id="ARBA00012493"/>
    </source>
</evidence>
<evidence type="ECO:0000256" key="11">
    <source>
        <dbReference type="ARBA" id="ARBA00023242"/>
    </source>
</evidence>
<gene>
    <name evidence="16" type="ORF">EG328_000367</name>
</gene>
<dbReference type="PANTHER" id="PTHR12066">
    <property type="entry name" value="TELOMERASE REVERSE TRANSCRIPTASE"/>
    <property type="match status" value="1"/>
</dbReference>
<dbReference type="PRINTS" id="PR01365">
    <property type="entry name" value="TELOMERASERT"/>
</dbReference>
<protein>
    <recommendedName>
        <fullName evidence="3 13">Telomerase reverse transcriptase</fullName>
        <ecNumber evidence="2 13">2.7.7.49</ecNumber>
    </recommendedName>
    <alternativeName>
        <fullName evidence="13">Telomerase catalytic subunit</fullName>
    </alternativeName>
</protein>
<evidence type="ECO:0000256" key="8">
    <source>
        <dbReference type="ARBA" id="ARBA00022842"/>
    </source>
</evidence>
<dbReference type="AlphaFoldDB" id="A0A8H3V0U9"/>
<dbReference type="GO" id="GO:0046872">
    <property type="term" value="F:metal ion binding"/>
    <property type="evidence" value="ECO:0007669"/>
    <property type="project" value="UniProtKB-KW"/>
</dbReference>
<evidence type="ECO:0000256" key="3">
    <source>
        <dbReference type="ARBA" id="ARBA00016182"/>
    </source>
</evidence>
<dbReference type="InterPro" id="IPR021891">
    <property type="entry name" value="Telomerase_RBD"/>
</dbReference>
<dbReference type="GO" id="GO:0000781">
    <property type="term" value="C:chromosome, telomeric region"/>
    <property type="evidence" value="ECO:0007669"/>
    <property type="project" value="UniProtKB-SubCell"/>
</dbReference>
<dbReference type="EC" id="2.7.7.49" evidence="2 13"/>
<evidence type="ECO:0000256" key="9">
    <source>
        <dbReference type="ARBA" id="ARBA00022895"/>
    </source>
</evidence>
<evidence type="ECO:0000256" key="5">
    <source>
        <dbReference type="ARBA" id="ARBA00022679"/>
    </source>
</evidence>
<organism evidence="16 17">
    <name type="scientific">Venturia inaequalis</name>
    <name type="common">Apple scab fungus</name>
    <dbReference type="NCBI Taxonomy" id="5025"/>
    <lineage>
        <taxon>Eukaryota</taxon>
        <taxon>Fungi</taxon>
        <taxon>Dikarya</taxon>
        <taxon>Ascomycota</taxon>
        <taxon>Pezizomycotina</taxon>
        <taxon>Dothideomycetes</taxon>
        <taxon>Pleosporomycetidae</taxon>
        <taxon>Venturiales</taxon>
        <taxon>Venturiaceae</taxon>
        <taxon>Venturia</taxon>
    </lineage>
</organism>
<dbReference type="InterPro" id="IPR003545">
    <property type="entry name" value="Telomerase_RT"/>
</dbReference>
<dbReference type="GO" id="GO:0070034">
    <property type="term" value="F:telomerase RNA binding"/>
    <property type="evidence" value="ECO:0007669"/>
    <property type="project" value="TreeGrafter"/>
</dbReference>
<keyword evidence="9 13" id="KW-0779">Telomere</keyword>
<comment type="subcellular location">
    <subcellularLocation>
        <location evidence="13">Nucleus</location>
    </subcellularLocation>
    <subcellularLocation>
        <location evidence="13">Chromosome</location>
        <location evidence="13">Telomere</location>
    </subcellularLocation>
</comment>
<dbReference type="CDD" id="cd01648">
    <property type="entry name" value="TERT"/>
    <property type="match status" value="1"/>
</dbReference>
<keyword evidence="8 13" id="KW-0460">Magnesium</keyword>
<name>A0A8H3V0U9_VENIN</name>
<evidence type="ECO:0000256" key="14">
    <source>
        <dbReference type="SAM" id="MobiDB-lite"/>
    </source>
</evidence>
<comment type="catalytic activity">
    <reaction evidence="12 13">
        <text>DNA(n) + a 2'-deoxyribonucleoside 5'-triphosphate = DNA(n+1) + diphosphate</text>
        <dbReference type="Rhea" id="RHEA:22508"/>
        <dbReference type="Rhea" id="RHEA-COMP:17339"/>
        <dbReference type="Rhea" id="RHEA-COMP:17340"/>
        <dbReference type="ChEBI" id="CHEBI:33019"/>
        <dbReference type="ChEBI" id="CHEBI:61560"/>
        <dbReference type="ChEBI" id="CHEBI:173112"/>
        <dbReference type="EC" id="2.7.7.49"/>
    </reaction>
</comment>
<evidence type="ECO:0000256" key="10">
    <source>
        <dbReference type="ARBA" id="ARBA00022918"/>
    </source>
</evidence>
<feature type="domain" description="Reverse transcriptase" evidence="15">
    <location>
        <begin position="585"/>
        <end position="917"/>
    </location>
</feature>
<dbReference type="GO" id="GO:0042162">
    <property type="term" value="F:telomeric DNA binding"/>
    <property type="evidence" value="ECO:0007669"/>
    <property type="project" value="TreeGrafter"/>
</dbReference>
<dbReference type="PANTHER" id="PTHR12066:SF0">
    <property type="entry name" value="TELOMERASE REVERSE TRANSCRIPTASE"/>
    <property type="match status" value="1"/>
</dbReference>
<evidence type="ECO:0000259" key="15">
    <source>
        <dbReference type="PROSITE" id="PS50878"/>
    </source>
</evidence>
<dbReference type="Gene3D" id="3.30.70.2630">
    <property type="match status" value="1"/>
</dbReference>
<dbReference type="GO" id="GO:0000333">
    <property type="term" value="C:telomerase catalytic core complex"/>
    <property type="evidence" value="ECO:0007669"/>
    <property type="project" value="TreeGrafter"/>
</dbReference>
<feature type="region of interest" description="Disordered" evidence="14">
    <location>
        <begin position="1"/>
        <end position="33"/>
    </location>
</feature>
<dbReference type="EMBL" id="WNWS01000105">
    <property type="protein sequence ID" value="KAE9980339.1"/>
    <property type="molecule type" value="Genomic_DNA"/>
</dbReference>
<dbReference type="Pfam" id="PF12009">
    <property type="entry name" value="Telomerase_RBD"/>
    <property type="match status" value="1"/>
</dbReference>
<dbReference type="InterPro" id="IPR000477">
    <property type="entry name" value="RT_dom"/>
</dbReference>
<dbReference type="Gene3D" id="1.10.132.70">
    <property type="match status" value="1"/>
</dbReference>
<keyword evidence="5 13" id="KW-0808">Transferase</keyword>